<dbReference type="OrthoDB" id="444265at2759"/>
<proteinExistence type="predicted"/>
<reference evidence="2" key="1">
    <citation type="submission" date="2017-07" db="EMBL/GenBank/DDBJ databases">
        <title>Taro Niue Genome Assembly and Annotation.</title>
        <authorList>
            <person name="Atibalentja N."/>
            <person name="Keating K."/>
            <person name="Fields C.J."/>
        </authorList>
    </citation>
    <scope>NUCLEOTIDE SEQUENCE</scope>
    <source>
        <strain evidence="2">Niue_2</strain>
        <tissue evidence="2">Leaf</tissue>
    </source>
</reference>
<feature type="region of interest" description="Disordered" evidence="1">
    <location>
        <begin position="40"/>
        <end position="82"/>
    </location>
</feature>
<dbReference type="AlphaFoldDB" id="A0A843V2V7"/>
<organism evidence="2 3">
    <name type="scientific">Colocasia esculenta</name>
    <name type="common">Wild taro</name>
    <name type="synonym">Arum esculentum</name>
    <dbReference type="NCBI Taxonomy" id="4460"/>
    <lineage>
        <taxon>Eukaryota</taxon>
        <taxon>Viridiplantae</taxon>
        <taxon>Streptophyta</taxon>
        <taxon>Embryophyta</taxon>
        <taxon>Tracheophyta</taxon>
        <taxon>Spermatophyta</taxon>
        <taxon>Magnoliopsida</taxon>
        <taxon>Liliopsida</taxon>
        <taxon>Araceae</taxon>
        <taxon>Aroideae</taxon>
        <taxon>Colocasieae</taxon>
        <taxon>Colocasia</taxon>
    </lineage>
</organism>
<feature type="region of interest" description="Disordered" evidence="1">
    <location>
        <begin position="97"/>
        <end position="134"/>
    </location>
</feature>
<dbReference type="Proteomes" id="UP000652761">
    <property type="component" value="Unassembled WGS sequence"/>
</dbReference>
<evidence type="ECO:0000313" key="3">
    <source>
        <dbReference type="Proteomes" id="UP000652761"/>
    </source>
</evidence>
<comment type="caution">
    <text evidence="2">The sequence shown here is derived from an EMBL/GenBank/DDBJ whole genome shotgun (WGS) entry which is preliminary data.</text>
</comment>
<accession>A0A843V2V7</accession>
<feature type="compositionally biased region" description="Basic and acidic residues" evidence="1">
    <location>
        <begin position="97"/>
        <end position="114"/>
    </location>
</feature>
<evidence type="ECO:0000256" key="1">
    <source>
        <dbReference type="SAM" id="MobiDB-lite"/>
    </source>
</evidence>
<dbReference type="EMBL" id="NMUH01000954">
    <property type="protein sequence ID" value="MQL87123.1"/>
    <property type="molecule type" value="Genomic_DNA"/>
</dbReference>
<name>A0A843V2V7_COLES</name>
<keyword evidence="3" id="KW-1185">Reference proteome</keyword>
<gene>
    <name evidence="2" type="ORF">Taro_019662</name>
</gene>
<sequence length="134" mass="15042">MTPPPSIPSPVRLRLFSPFLPLSPTLSRIKKHFMDSATHPLLSAESPIHTSDDDEFYDRTKKKPSLKKSGDQQSVETADTLLDKKDTIMKEMEEKTNLLQEEKAKMVTETKTNSEEGDELDAYMTGLSSQQGLS</sequence>
<evidence type="ECO:0000313" key="2">
    <source>
        <dbReference type="EMBL" id="MQL87123.1"/>
    </source>
</evidence>
<protein>
    <submittedName>
        <fullName evidence="2">Uncharacterized protein</fullName>
    </submittedName>
</protein>